<evidence type="ECO:0000313" key="2">
    <source>
        <dbReference type="Proteomes" id="UP001176940"/>
    </source>
</evidence>
<accession>A0ABN9LMF9</accession>
<keyword evidence="2" id="KW-1185">Reference proteome</keyword>
<gene>
    <name evidence="1" type="ORF">RIMI_LOCUS9648474</name>
</gene>
<protein>
    <submittedName>
        <fullName evidence="1">Uncharacterized protein</fullName>
    </submittedName>
</protein>
<proteinExistence type="predicted"/>
<dbReference type="EMBL" id="CAUEEQ010020191">
    <property type="protein sequence ID" value="CAJ0942561.1"/>
    <property type="molecule type" value="Genomic_DNA"/>
</dbReference>
<evidence type="ECO:0000313" key="1">
    <source>
        <dbReference type="EMBL" id="CAJ0942561.1"/>
    </source>
</evidence>
<dbReference type="Proteomes" id="UP001176940">
    <property type="component" value="Unassembled WGS sequence"/>
</dbReference>
<name>A0ABN9LMF9_9NEOB</name>
<sequence length="63" mass="7095">MKLSKASATFGFFMLFQPDPPKWVELSQTLLDTAVTLHLHKGNLMNWGWLKKCAVSTSEELGN</sequence>
<reference evidence="1" key="1">
    <citation type="submission" date="2023-07" db="EMBL/GenBank/DDBJ databases">
        <authorList>
            <person name="Stuckert A."/>
        </authorList>
    </citation>
    <scope>NUCLEOTIDE SEQUENCE</scope>
</reference>
<organism evidence="1 2">
    <name type="scientific">Ranitomeya imitator</name>
    <name type="common">mimic poison frog</name>
    <dbReference type="NCBI Taxonomy" id="111125"/>
    <lineage>
        <taxon>Eukaryota</taxon>
        <taxon>Metazoa</taxon>
        <taxon>Chordata</taxon>
        <taxon>Craniata</taxon>
        <taxon>Vertebrata</taxon>
        <taxon>Euteleostomi</taxon>
        <taxon>Amphibia</taxon>
        <taxon>Batrachia</taxon>
        <taxon>Anura</taxon>
        <taxon>Neobatrachia</taxon>
        <taxon>Hyloidea</taxon>
        <taxon>Dendrobatidae</taxon>
        <taxon>Dendrobatinae</taxon>
        <taxon>Ranitomeya</taxon>
    </lineage>
</organism>
<comment type="caution">
    <text evidence="1">The sequence shown here is derived from an EMBL/GenBank/DDBJ whole genome shotgun (WGS) entry which is preliminary data.</text>
</comment>